<protein>
    <recommendedName>
        <fullName evidence="5">Lipoprotein</fullName>
    </recommendedName>
</protein>
<keyword evidence="1" id="KW-0812">Transmembrane</keyword>
<feature type="signal peptide" evidence="2">
    <location>
        <begin position="1"/>
        <end position="19"/>
    </location>
</feature>
<feature type="chain" id="PRO_5013208650" description="Lipoprotein" evidence="2">
    <location>
        <begin position="20"/>
        <end position="216"/>
    </location>
</feature>
<keyword evidence="2" id="KW-0732">Signal</keyword>
<dbReference type="RefSeq" id="XP_028542108.1">
    <property type="nucleotide sequence ID" value="XM_028686307.1"/>
</dbReference>
<dbReference type="GeneID" id="39746230"/>
<evidence type="ECO:0000256" key="1">
    <source>
        <dbReference type="SAM" id="Phobius"/>
    </source>
</evidence>
<accession>A0A1Y1JAH5</accession>
<dbReference type="PROSITE" id="PS51257">
    <property type="entry name" value="PROKAR_LIPOPROTEIN"/>
    <property type="match status" value="1"/>
</dbReference>
<dbReference type="Pfam" id="PF21203">
    <property type="entry name" value="ECM10"/>
    <property type="match status" value="1"/>
</dbReference>
<keyword evidence="1" id="KW-1133">Transmembrane helix</keyword>
<proteinExistence type="predicted"/>
<dbReference type="OrthoDB" id="370020at2759"/>
<dbReference type="EMBL" id="BDQF01000004">
    <property type="protein sequence ID" value="GAW79519.1"/>
    <property type="molecule type" value="Genomic_DNA"/>
</dbReference>
<name>A0A1Y1JAH5_PLAGO</name>
<evidence type="ECO:0000256" key="2">
    <source>
        <dbReference type="SAM" id="SignalP"/>
    </source>
</evidence>
<evidence type="ECO:0000313" key="4">
    <source>
        <dbReference type="Proteomes" id="UP000195521"/>
    </source>
</evidence>
<sequence>MELKIIALISQAIIFLTLAACNKNLLELNYQINANSSDKGKWNKLGTFVLNKNQIFNTSNSYVEEKDKLLEKISSENFEYVLFRLCYDTDEKKCIQTYVSKKKIQNNNDFCLLIGLNNNYMPYILNYRTLEELDENAHIYSGIFVVKALSVSAPIDISNLKTDENIAKPKNSQNQQKEKEKPKSFIRKYWIYVAIFFLSLSISKHFTENMQEVRNR</sequence>
<reference evidence="4" key="1">
    <citation type="submission" date="2017-04" db="EMBL/GenBank/DDBJ databases">
        <title>Plasmodium gonderi genome.</title>
        <authorList>
            <person name="Arisue N."/>
            <person name="Honma H."/>
            <person name="Kawai S."/>
            <person name="Tougan T."/>
            <person name="Tanabe K."/>
            <person name="Horii T."/>
        </authorList>
    </citation>
    <scope>NUCLEOTIDE SEQUENCE [LARGE SCALE GENOMIC DNA]</scope>
    <source>
        <strain evidence="4">ATCC 30045</strain>
    </source>
</reference>
<gene>
    <name evidence="3" type="ORF">PGO_041190</name>
</gene>
<keyword evidence="1" id="KW-0472">Membrane</keyword>
<feature type="transmembrane region" description="Helical" evidence="1">
    <location>
        <begin position="189"/>
        <end position="207"/>
    </location>
</feature>
<dbReference type="Proteomes" id="UP000195521">
    <property type="component" value="Unassembled WGS sequence"/>
</dbReference>
<dbReference type="AlphaFoldDB" id="A0A1Y1JAH5"/>
<keyword evidence="4" id="KW-1185">Reference proteome</keyword>
<evidence type="ECO:0008006" key="5">
    <source>
        <dbReference type="Google" id="ProtNLM"/>
    </source>
</evidence>
<dbReference type="OMA" id="WIYIAIF"/>
<comment type="caution">
    <text evidence="3">The sequence shown here is derived from an EMBL/GenBank/DDBJ whole genome shotgun (WGS) entry which is preliminary data.</text>
</comment>
<evidence type="ECO:0000313" key="3">
    <source>
        <dbReference type="EMBL" id="GAW79519.1"/>
    </source>
</evidence>
<organism evidence="3 4">
    <name type="scientific">Plasmodium gonderi</name>
    <dbReference type="NCBI Taxonomy" id="77519"/>
    <lineage>
        <taxon>Eukaryota</taxon>
        <taxon>Sar</taxon>
        <taxon>Alveolata</taxon>
        <taxon>Apicomplexa</taxon>
        <taxon>Aconoidasida</taxon>
        <taxon>Haemosporida</taxon>
        <taxon>Plasmodiidae</taxon>
        <taxon>Plasmodium</taxon>
        <taxon>Plasmodium (Plasmodium)</taxon>
    </lineage>
</organism>